<proteinExistence type="predicted"/>
<evidence type="ECO:0000313" key="2">
    <source>
        <dbReference type="Proteomes" id="UP001150238"/>
    </source>
</evidence>
<sequence>MSWMRRQDYNGSGITTSLAIQVKPGYGVAAVQLIKGNPDHAKRAAATSTNAIVTTGGAVLGSMTGAAAGVVAGPPGIFAGAVAGGSLGSAAAAQLGMVAEYGLATSIGDAKVKAGVGEISWKRAGKEGHSLELQVVHLVYLELPAGQAGSKFSINTSITTGTSLVGNASTNQILDNSSKQGVTGGHEIDDKDFNKKKKILRRVITAKQHQAAHELRRYCVWLKMQYPMKFCHHGRRLGNWLMRKRIGENGAPKILEWVRNEIDLARKLGQNGPIPLDASRFRFISEVSRQFILGELERRANQGMGLDLSEIIYMAWCPRSMKSLRSGGH</sequence>
<gene>
    <name evidence="1" type="ORF">C8J55DRAFT_493012</name>
</gene>
<comment type="caution">
    <text evidence="1">The sequence shown here is derived from an EMBL/GenBank/DDBJ whole genome shotgun (WGS) entry which is preliminary data.</text>
</comment>
<reference evidence="1" key="1">
    <citation type="submission" date="2022-08" db="EMBL/GenBank/DDBJ databases">
        <authorList>
            <consortium name="DOE Joint Genome Institute"/>
            <person name="Min B."/>
            <person name="Riley R."/>
            <person name="Sierra-Patev S."/>
            <person name="Naranjo-Ortiz M."/>
            <person name="Looney B."/>
            <person name="Konkel Z."/>
            <person name="Slot J.C."/>
            <person name="Sakamoto Y."/>
            <person name="Steenwyk J.L."/>
            <person name="Rokas A."/>
            <person name="Carro J."/>
            <person name="Camarero S."/>
            <person name="Ferreira P."/>
            <person name="Molpeceres G."/>
            <person name="Ruiz-Duenas F.J."/>
            <person name="Serrano A."/>
            <person name="Henrissat B."/>
            <person name="Drula E."/>
            <person name="Hughes K.W."/>
            <person name="Mata J.L."/>
            <person name="Ishikawa N.K."/>
            <person name="Vargas-Isla R."/>
            <person name="Ushijima S."/>
            <person name="Smith C.A."/>
            <person name="Ahrendt S."/>
            <person name="Andreopoulos W."/>
            <person name="He G."/>
            <person name="Labutti K."/>
            <person name="Lipzen A."/>
            <person name="Ng V."/>
            <person name="Sandor L."/>
            <person name="Barry K."/>
            <person name="Martinez A.T."/>
            <person name="Xiao Y."/>
            <person name="Gibbons J.G."/>
            <person name="Terashima K."/>
            <person name="Hibbett D.S."/>
            <person name="Grigoriev I.V."/>
        </authorList>
    </citation>
    <scope>NUCLEOTIDE SEQUENCE</scope>
    <source>
        <strain evidence="1">Sp2 HRB7682 ss15</strain>
    </source>
</reference>
<accession>A0A9W9DEN1</accession>
<dbReference type="AlphaFoldDB" id="A0A9W9DEN1"/>
<organism evidence="1 2">
    <name type="scientific">Lentinula lateritia</name>
    <dbReference type="NCBI Taxonomy" id="40482"/>
    <lineage>
        <taxon>Eukaryota</taxon>
        <taxon>Fungi</taxon>
        <taxon>Dikarya</taxon>
        <taxon>Basidiomycota</taxon>
        <taxon>Agaricomycotina</taxon>
        <taxon>Agaricomycetes</taxon>
        <taxon>Agaricomycetidae</taxon>
        <taxon>Agaricales</taxon>
        <taxon>Marasmiineae</taxon>
        <taxon>Omphalotaceae</taxon>
        <taxon>Lentinula</taxon>
    </lineage>
</organism>
<name>A0A9W9DEN1_9AGAR</name>
<reference evidence="1" key="2">
    <citation type="journal article" date="2023" name="Proc. Natl. Acad. Sci. U.S.A.">
        <title>A global phylogenomic analysis of the shiitake genus Lentinula.</title>
        <authorList>
            <person name="Sierra-Patev S."/>
            <person name="Min B."/>
            <person name="Naranjo-Ortiz M."/>
            <person name="Looney B."/>
            <person name="Konkel Z."/>
            <person name="Slot J.C."/>
            <person name="Sakamoto Y."/>
            <person name="Steenwyk J.L."/>
            <person name="Rokas A."/>
            <person name="Carro J."/>
            <person name="Camarero S."/>
            <person name="Ferreira P."/>
            <person name="Molpeceres G."/>
            <person name="Ruiz-Duenas F.J."/>
            <person name="Serrano A."/>
            <person name="Henrissat B."/>
            <person name="Drula E."/>
            <person name="Hughes K.W."/>
            <person name="Mata J.L."/>
            <person name="Ishikawa N.K."/>
            <person name="Vargas-Isla R."/>
            <person name="Ushijima S."/>
            <person name="Smith C.A."/>
            <person name="Donoghue J."/>
            <person name="Ahrendt S."/>
            <person name="Andreopoulos W."/>
            <person name="He G."/>
            <person name="LaButti K."/>
            <person name="Lipzen A."/>
            <person name="Ng V."/>
            <person name="Riley R."/>
            <person name="Sandor L."/>
            <person name="Barry K."/>
            <person name="Martinez A.T."/>
            <person name="Xiao Y."/>
            <person name="Gibbons J.G."/>
            <person name="Terashima K."/>
            <person name="Grigoriev I.V."/>
            <person name="Hibbett D."/>
        </authorList>
    </citation>
    <scope>NUCLEOTIDE SEQUENCE</scope>
    <source>
        <strain evidence="1">Sp2 HRB7682 ss15</strain>
    </source>
</reference>
<dbReference type="EMBL" id="JANVFS010000044">
    <property type="protein sequence ID" value="KAJ4466678.1"/>
    <property type="molecule type" value="Genomic_DNA"/>
</dbReference>
<dbReference type="Proteomes" id="UP001150238">
    <property type="component" value="Unassembled WGS sequence"/>
</dbReference>
<evidence type="ECO:0000313" key="1">
    <source>
        <dbReference type="EMBL" id="KAJ4466678.1"/>
    </source>
</evidence>
<protein>
    <submittedName>
        <fullName evidence="1">Uncharacterized protein</fullName>
    </submittedName>
</protein>